<dbReference type="InterPro" id="IPR011547">
    <property type="entry name" value="SLC26A/SulP_dom"/>
</dbReference>
<feature type="domain" description="STAS" evidence="6">
    <location>
        <begin position="446"/>
        <end position="559"/>
    </location>
</feature>
<feature type="transmembrane region" description="Helical" evidence="5">
    <location>
        <begin position="298"/>
        <end position="315"/>
    </location>
</feature>
<dbReference type="Pfam" id="PF01740">
    <property type="entry name" value="STAS"/>
    <property type="match status" value="1"/>
</dbReference>
<evidence type="ECO:0000313" key="8">
    <source>
        <dbReference type="Proteomes" id="UP001208534"/>
    </source>
</evidence>
<evidence type="ECO:0000256" key="2">
    <source>
        <dbReference type="ARBA" id="ARBA00022692"/>
    </source>
</evidence>
<feature type="transmembrane region" description="Helical" evidence="5">
    <location>
        <begin position="47"/>
        <end position="71"/>
    </location>
</feature>
<keyword evidence="3 5" id="KW-1133">Transmembrane helix</keyword>
<dbReference type="EMBL" id="JAHPRE010000073">
    <property type="protein sequence ID" value="MCU4398160.1"/>
    <property type="molecule type" value="Genomic_DNA"/>
</dbReference>
<evidence type="ECO:0000256" key="1">
    <source>
        <dbReference type="ARBA" id="ARBA00004141"/>
    </source>
</evidence>
<keyword evidence="4 5" id="KW-0472">Membrane</keyword>
<feature type="transmembrane region" description="Helical" evidence="5">
    <location>
        <begin position="139"/>
        <end position="160"/>
    </location>
</feature>
<comment type="subcellular location">
    <subcellularLocation>
        <location evidence="1">Membrane</location>
        <topology evidence="1">Multi-pass membrane protein</topology>
    </subcellularLocation>
</comment>
<gene>
    <name evidence="7" type="primary">sulP</name>
    <name evidence="7" type="ORF">KTH64_14680</name>
</gene>
<evidence type="ECO:0000256" key="3">
    <source>
        <dbReference type="ARBA" id="ARBA00022989"/>
    </source>
</evidence>
<reference evidence="7" key="1">
    <citation type="submission" date="2021-06" db="EMBL/GenBank/DDBJ databases">
        <title>Propagation of a rapidly emergent carbapenem-resistant Acinetobacter baumannii lineage by various extra-hospital transmission networks.</title>
        <authorList>
            <person name="Calix J."/>
        </authorList>
    </citation>
    <scope>NUCLEOTIDE SEQUENCE</scope>
    <source>
        <strain evidence="7">WU_MDCI_Aw63</strain>
    </source>
</reference>
<evidence type="ECO:0000256" key="4">
    <source>
        <dbReference type="ARBA" id="ARBA00023136"/>
    </source>
</evidence>
<evidence type="ECO:0000313" key="7">
    <source>
        <dbReference type="EMBL" id="MCU4398160.1"/>
    </source>
</evidence>
<dbReference type="InterPro" id="IPR036513">
    <property type="entry name" value="STAS_dom_sf"/>
</dbReference>
<feature type="transmembrane region" description="Helical" evidence="5">
    <location>
        <begin position="266"/>
        <end position="286"/>
    </location>
</feature>
<dbReference type="InterPro" id="IPR001902">
    <property type="entry name" value="SLC26A/SulP_fam"/>
</dbReference>
<feature type="transmembrane region" description="Helical" evidence="5">
    <location>
        <begin position="335"/>
        <end position="355"/>
    </location>
</feature>
<dbReference type="AlphaFoldDB" id="A0AAW5RGL7"/>
<name>A0AAW5RGL7_ACIJU</name>
<sequence>MKKIDLSISTLFPAFKWLKTYQISSFKSDLIAAFIVLAMLVPQGMAYAMLAGLPPVMGIYASILPMIVYAFTGSSTTLSIGPVAIISMMVFATLNPLFPVGSQQYIEAAYLLTIMVGVISLVLGLLRFGFLIQLISHPVIQSFIIASALLIALGQLKFLLDIPLQSNNIPEFISSLVKHIQELSLISLIFSCAAILILVLLPKFVHSVFLARIIPLIVIISSIIIVAIFDLEQNSLKTVGTIPSGLPHFYFPSWGSELAFKLLPNAFMIAMISFVESLAIAQATALQKRDDLNSSQELIALGFANIAASINNGFAVSGSLSRTVVNSDAGAKTPISGILSSLTMILVCLYFTGIFETLPLTVLAATILVSIWKLITIAPFIETWKYSKADGFAMLITFLGVTFIDISTGLIIGIGLTFIMLLWRVSRPHIAVIGLIEGTQHFRNVSRYDVITVPTIASFRIDENLSFLNAHVLKGYVITELSQNAEIRHVIINCSSISNIDLSALEMLEELNKELARLNIKLHLSEVKSPVMDRLRKSKLVDELTGEIFLSHYQAVQSISPIEKN</sequence>
<feature type="transmembrane region" description="Helical" evidence="5">
    <location>
        <begin position="208"/>
        <end position="229"/>
    </location>
</feature>
<dbReference type="GO" id="GO:0055085">
    <property type="term" value="P:transmembrane transport"/>
    <property type="evidence" value="ECO:0007669"/>
    <property type="project" value="InterPro"/>
</dbReference>
<organism evidence="7 8">
    <name type="scientific">Acinetobacter junii</name>
    <dbReference type="NCBI Taxonomy" id="40215"/>
    <lineage>
        <taxon>Bacteria</taxon>
        <taxon>Pseudomonadati</taxon>
        <taxon>Pseudomonadota</taxon>
        <taxon>Gammaproteobacteria</taxon>
        <taxon>Moraxellales</taxon>
        <taxon>Moraxellaceae</taxon>
        <taxon>Acinetobacter</taxon>
    </lineage>
</organism>
<feature type="transmembrane region" description="Helical" evidence="5">
    <location>
        <begin position="78"/>
        <end position="98"/>
    </location>
</feature>
<protein>
    <submittedName>
        <fullName evidence="7">Sulfate permease</fullName>
    </submittedName>
</protein>
<evidence type="ECO:0000256" key="5">
    <source>
        <dbReference type="SAM" id="Phobius"/>
    </source>
</evidence>
<evidence type="ECO:0000259" key="6">
    <source>
        <dbReference type="PROSITE" id="PS50801"/>
    </source>
</evidence>
<dbReference type="PANTHER" id="PTHR11814">
    <property type="entry name" value="SULFATE TRANSPORTER"/>
    <property type="match status" value="1"/>
</dbReference>
<dbReference type="NCBIfam" id="TIGR00815">
    <property type="entry name" value="sulP"/>
    <property type="match status" value="1"/>
</dbReference>
<keyword evidence="2 5" id="KW-0812">Transmembrane</keyword>
<dbReference type="SUPFAM" id="SSF52091">
    <property type="entry name" value="SpoIIaa-like"/>
    <property type="match status" value="1"/>
</dbReference>
<comment type="caution">
    <text evidence="7">The sequence shown here is derived from an EMBL/GenBank/DDBJ whole genome shotgun (WGS) entry which is preliminary data.</text>
</comment>
<dbReference type="RefSeq" id="WP_262579412.1">
    <property type="nucleotide sequence ID" value="NZ_JAHPRE010000073.1"/>
</dbReference>
<feature type="transmembrane region" description="Helical" evidence="5">
    <location>
        <begin position="393"/>
        <end position="423"/>
    </location>
</feature>
<dbReference type="Proteomes" id="UP001208534">
    <property type="component" value="Unassembled WGS sequence"/>
</dbReference>
<accession>A0AAW5RGL7</accession>
<dbReference type="CDD" id="cd07042">
    <property type="entry name" value="STAS_SulP_like_sulfate_transporter"/>
    <property type="match status" value="1"/>
</dbReference>
<feature type="transmembrane region" description="Helical" evidence="5">
    <location>
        <begin position="180"/>
        <end position="201"/>
    </location>
</feature>
<feature type="transmembrane region" description="Helical" evidence="5">
    <location>
        <begin position="362"/>
        <end position="381"/>
    </location>
</feature>
<dbReference type="PROSITE" id="PS50801">
    <property type="entry name" value="STAS"/>
    <property type="match status" value="1"/>
</dbReference>
<dbReference type="InterPro" id="IPR002645">
    <property type="entry name" value="STAS_dom"/>
</dbReference>
<dbReference type="Gene3D" id="3.30.750.24">
    <property type="entry name" value="STAS domain"/>
    <property type="match status" value="1"/>
</dbReference>
<feature type="transmembrane region" description="Helical" evidence="5">
    <location>
        <begin position="110"/>
        <end position="132"/>
    </location>
</feature>
<dbReference type="Pfam" id="PF00916">
    <property type="entry name" value="Sulfate_transp"/>
    <property type="match status" value="1"/>
</dbReference>
<feature type="transmembrane region" description="Helical" evidence="5">
    <location>
        <begin position="21"/>
        <end position="41"/>
    </location>
</feature>
<dbReference type="GO" id="GO:0016020">
    <property type="term" value="C:membrane"/>
    <property type="evidence" value="ECO:0007669"/>
    <property type="project" value="UniProtKB-SubCell"/>
</dbReference>
<proteinExistence type="predicted"/>